<organism evidence="2 3">
    <name type="scientific">Saccharothrix saharensis</name>
    <dbReference type="NCBI Taxonomy" id="571190"/>
    <lineage>
        <taxon>Bacteria</taxon>
        <taxon>Bacillati</taxon>
        <taxon>Actinomycetota</taxon>
        <taxon>Actinomycetes</taxon>
        <taxon>Pseudonocardiales</taxon>
        <taxon>Pseudonocardiaceae</taxon>
        <taxon>Saccharothrix</taxon>
    </lineage>
</organism>
<dbReference type="RefSeq" id="WP_141979875.1">
    <property type="nucleotide sequence ID" value="NZ_VFPP01000001.1"/>
</dbReference>
<protein>
    <submittedName>
        <fullName evidence="2">Phosphotransferase family enzyme</fullName>
    </submittedName>
</protein>
<evidence type="ECO:0000259" key="1">
    <source>
        <dbReference type="Pfam" id="PF01636"/>
    </source>
</evidence>
<dbReference type="AlphaFoldDB" id="A0A543JGM2"/>
<keyword evidence="3" id="KW-1185">Reference proteome</keyword>
<keyword evidence="2" id="KW-0808">Transferase</keyword>
<reference evidence="2 3" key="1">
    <citation type="submission" date="2019-06" db="EMBL/GenBank/DDBJ databases">
        <title>Sequencing the genomes of 1000 actinobacteria strains.</title>
        <authorList>
            <person name="Klenk H.-P."/>
        </authorList>
    </citation>
    <scope>NUCLEOTIDE SEQUENCE [LARGE SCALE GENOMIC DNA]</scope>
    <source>
        <strain evidence="2 3">DSM 45456</strain>
    </source>
</reference>
<dbReference type="InterPro" id="IPR002575">
    <property type="entry name" value="Aminoglycoside_PTrfase"/>
</dbReference>
<dbReference type="Pfam" id="PF01636">
    <property type="entry name" value="APH"/>
    <property type="match status" value="1"/>
</dbReference>
<dbReference type="OrthoDB" id="2570531at2"/>
<feature type="domain" description="Aminoglycoside phosphotransferase" evidence="1">
    <location>
        <begin position="72"/>
        <end position="236"/>
    </location>
</feature>
<name>A0A543JGM2_9PSEU</name>
<evidence type="ECO:0000313" key="2">
    <source>
        <dbReference type="EMBL" id="TQM81989.1"/>
    </source>
</evidence>
<dbReference type="SUPFAM" id="SSF56112">
    <property type="entry name" value="Protein kinase-like (PK-like)"/>
    <property type="match status" value="1"/>
</dbReference>
<accession>A0A543JGM2</accession>
<proteinExistence type="predicted"/>
<dbReference type="GO" id="GO:0016740">
    <property type="term" value="F:transferase activity"/>
    <property type="evidence" value="ECO:0007669"/>
    <property type="project" value="UniProtKB-KW"/>
</dbReference>
<sequence length="302" mass="31141">MEGIGGNRVGWAELPESVRAAVEDGLGSPVVRAVSCAGGFSPGLASRLRLADGRSVFAKAVSAAANPRSAAAHRREAGIASLVPGPRLLWSGAEGDWVALVFEQVDGRTPALPWVAREWERVHAALVALASVPAPAELGSISADPAALSGWRSLAAAPLPGVDPWALARLDELAAWEERWAEAATGTALVHGDVRADNVLLTSSGVVFVDWPQAGAGAPWVDLALLLPSLAMQGGPDPEDVWRSSPLARGADPDAVIAVAAASAGYFVHSSLLPPPPGLPTVRAFQAAQAGPALRWLRHLLG</sequence>
<dbReference type="InterPro" id="IPR011009">
    <property type="entry name" value="Kinase-like_dom_sf"/>
</dbReference>
<dbReference type="Gene3D" id="3.30.200.20">
    <property type="entry name" value="Phosphorylase Kinase, domain 1"/>
    <property type="match status" value="1"/>
</dbReference>
<comment type="caution">
    <text evidence="2">The sequence shown here is derived from an EMBL/GenBank/DDBJ whole genome shotgun (WGS) entry which is preliminary data.</text>
</comment>
<dbReference type="Proteomes" id="UP000316628">
    <property type="component" value="Unassembled WGS sequence"/>
</dbReference>
<dbReference type="EMBL" id="VFPP01000001">
    <property type="protein sequence ID" value="TQM81989.1"/>
    <property type="molecule type" value="Genomic_DNA"/>
</dbReference>
<evidence type="ECO:0000313" key="3">
    <source>
        <dbReference type="Proteomes" id="UP000316628"/>
    </source>
</evidence>
<dbReference type="Gene3D" id="3.90.1200.10">
    <property type="match status" value="1"/>
</dbReference>
<gene>
    <name evidence="2" type="ORF">FHX81_4381</name>
</gene>